<keyword evidence="1 4" id="KW-0808">Transferase</keyword>
<reference evidence="4 5" key="2">
    <citation type="journal article" date="2016" name="Int. J. Syst. Evol. Microbiol.">
        <title>Bacillus gobiensis sp. nov., isolated from a soil sample.</title>
        <authorList>
            <person name="Liu B."/>
            <person name="Liu G.H."/>
            <person name="Cetin S."/>
            <person name="Schumann P."/>
            <person name="Pan Z.Z."/>
            <person name="Chen Q.Q."/>
        </authorList>
    </citation>
    <scope>NUCLEOTIDE SEQUENCE [LARGE SCALE GENOMIC DNA]</scope>
    <source>
        <strain evidence="4 5">FJAT-4402</strain>
    </source>
</reference>
<organism evidence="4 5">
    <name type="scientific">Bacillus gobiensis</name>
    <dbReference type="NCBI Taxonomy" id="1441095"/>
    <lineage>
        <taxon>Bacteria</taxon>
        <taxon>Bacillati</taxon>
        <taxon>Bacillota</taxon>
        <taxon>Bacilli</taxon>
        <taxon>Bacillales</taxon>
        <taxon>Bacillaceae</taxon>
        <taxon>Bacillus</taxon>
    </lineage>
</organism>
<evidence type="ECO:0000256" key="1">
    <source>
        <dbReference type="ARBA" id="ARBA00022679"/>
    </source>
</evidence>
<evidence type="ECO:0000256" key="2">
    <source>
        <dbReference type="ARBA" id="ARBA00023315"/>
    </source>
</evidence>
<dbReference type="Pfam" id="PF00583">
    <property type="entry name" value="Acetyltransf_1"/>
    <property type="match status" value="1"/>
</dbReference>
<protein>
    <submittedName>
        <fullName evidence="4">Phosphinothricin acetyltransferase</fullName>
    </submittedName>
</protein>
<dbReference type="CDD" id="cd04301">
    <property type="entry name" value="NAT_SF"/>
    <property type="match status" value="1"/>
</dbReference>
<dbReference type="AlphaFoldDB" id="A0A0M4FJW2"/>
<dbReference type="PATRIC" id="fig|1441095.3.peg.4320"/>
<evidence type="ECO:0000313" key="5">
    <source>
        <dbReference type="Proteomes" id="UP000067625"/>
    </source>
</evidence>
<dbReference type="Gene3D" id="3.40.630.30">
    <property type="match status" value="1"/>
</dbReference>
<dbReference type="RefSeq" id="WP_053605336.1">
    <property type="nucleotide sequence ID" value="NZ_CP012600.1"/>
</dbReference>
<reference evidence="5" key="1">
    <citation type="submission" date="2015-08" db="EMBL/GenBank/DDBJ databases">
        <title>Genome sequencing project for genomic taxonomy and phylogenomics of Bacillus-like bacteria.</title>
        <authorList>
            <person name="Liu B."/>
            <person name="Wang J."/>
            <person name="Zhu Y."/>
            <person name="Liu G."/>
            <person name="Chen Q."/>
            <person name="Chen Z."/>
            <person name="Lan J."/>
            <person name="Che J."/>
            <person name="Ge C."/>
            <person name="Shi H."/>
            <person name="Pan Z."/>
            <person name="Liu X."/>
        </authorList>
    </citation>
    <scope>NUCLEOTIDE SEQUENCE [LARGE SCALE GENOMIC DNA]</scope>
    <source>
        <strain evidence="5">FJAT-4402</strain>
    </source>
</reference>
<dbReference type="PANTHER" id="PTHR43072">
    <property type="entry name" value="N-ACETYLTRANSFERASE"/>
    <property type="match status" value="1"/>
</dbReference>
<accession>A0A0M4FJW2</accession>
<evidence type="ECO:0000259" key="3">
    <source>
        <dbReference type="PROSITE" id="PS51186"/>
    </source>
</evidence>
<dbReference type="PROSITE" id="PS51186">
    <property type="entry name" value="GNAT"/>
    <property type="match status" value="1"/>
</dbReference>
<evidence type="ECO:0000313" key="4">
    <source>
        <dbReference type="EMBL" id="ALC83487.1"/>
    </source>
</evidence>
<proteinExistence type="predicted"/>
<dbReference type="SUPFAM" id="SSF55729">
    <property type="entry name" value="Acyl-CoA N-acyltransferases (Nat)"/>
    <property type="match status" value="1"/>
</dbReference>
<dbReference type="Proteomes" id="UP000067625">
    <property type="component" value="Chromosome"/>
</dbReference>
<dbReference type="STRING" id="1441095.AM592_19540"/>
<dbReference type="InterPro" id="IPR016181">
    <property type="entry name" value="Acyl_CoA_acyltransferase"/>
</dbReference>
<dbReference type="EMBL" id="CP012600">
    <property type="protein sequence ID" value="ALC83487.1"/>
    <property type="molecule type" value="Genomic_DNA"/>
</dbReference>
<dbReference type="GO" id="GO:0016747">
    <property type="term" value="F:acyltransferase activity, transferring groups other than amino-acyl groups"/>
    <property type="evidence" value="ECO:0007669"/>
    <property type="project" value="InterPro"/>
</dbReference>
<sequence length="165" mass="18826">MMQNTLTVRTMKEEDWEAVQTIYIKGIETGNATFETEAPSWEKWDIDHLQFGRLVALQGNQIVGWVALSPYSSRPVYRGVAGVSIYIDPEFSGKKVGSSLMKNLIEECEKEGFWTLQSGIFPENQASLSLHQKFGFREVGRREKIGKLDGKWRDVLLLEKKLPSK</sequence>
<dbReference type="PANTHER" id="PTHR43072:SF23">
    <property type="entry name" value="UPF0039 PROTEIN C11D3.02C"/>
    <property type="match status" value="1"/>
</dbReference>
<keyword evidence="2" id="KW-0012">Acyltransferase</keyword>
<gene>
    <name evidence="4" type="ORF">AM592_19540</name>
</gene>
<keyword evidence="5" id="KW-1185">Reference proteome</keyword>
<dbReference type="InterPro" id="IPR000182">
    <property type="entry name" value="GNAT_dom"/>
</dbReference>
<name>A0A0M4FJW2_9BACI</name>
<feature type="domain" description="N-acetyltransferase" evidence="3">
    <location>
        <begin position="6"/>
        <end position="163"/>
    </location>
</feature>